<name>A0A914YMK3_9BILA</name>
<reference evidence="3" key="1">
    <citation type="submission" date="2022-11" db="UniProtKB">
        <authorList>
            <consortium name="WormBaseParasite"/>
        </authorList>
    </citation>
    <scope>IDENTIFICATION</scope>
</reference>
<dbReference type="AlphaFoldDB" id="A0A914YMK3"/>
<keyword evidence="1" id="KW-1133">Transmembrane helix</keyword>
<proteinExistence type="predicted"/>
<sequence>MVPSDENKVLSFVDKNRHWIAALFASDSALWIEISDIAKQAVYKFFADLIQNLKTIHIVANAEKEMLQRMSMLAKAGKLVSIILVTVPLIYEVIRSVYL</sequence>
<evidence type="ECO:0000256" key="1">
    <source>
        <dbReference type="SAM" id="Phobius"/>
    </source>
</evidence>
<dbReference type="WBParaSite" id="PSU_v2.g21566.t1">
    <property type="protein sequence ID" value="PSU_v2.g21566.t1"/>
    <property type="gene ID" value="PSU_v2.g21566"/>
</dbReference>
<organism evidence="2 3">
    <name type="scientific">Panagrolaimus superbus</name>
    <dbReference type="NCBI Taxonomy" id="310955"/>
    <lineage>
        <taxon>Eukaryota</taxon>
        <taxon>Metazoa</taxon>
        <taxon>Ecdysozoa</taxon>
        <taxon>Nematoda</taxon>
        <taxon>Chromadorea</taxon>
        <taxon>Rhabditida</taxon>
        <taxon>Tylenchina</taxon>
        <taxon>Panagrolaimomorpha</taxon>
        <taxon>Panagrolaimoidea</taxon>
        <taxon>Panagrolaimidae</taxon>
        <taxon>Panagrolaimus</taxon>
    </lineage>
</organism>
<dbReference type="Proteomes" id="UP000887577">
    <property type="component" value="Unplaced"/>
</dbReference>
<keyword evidence="2" id="KW-1185">Reference proteome</keyword>
<evidence type="ECO:0000313" key="3">
    <source>
        <dbReference type="WBParaSite" id="PSU_v2.g21566.t1"/>
    </source>
</evidence>
<feature type="transmembrane region" description="Helical" evidence="1">
    <location>
        <begin position="76"/>
        <end position="94"/>
    </location>
</feature>
<evidence type="ECO:0000313" key="2">
    <source>
        <dbReference type="Proteomes" id="UP000887577"/>
    </source>
</evidence>
<keyword evidence="1" id="KW-0812">Transmembrane</keyword>
<protein>
    <submittedName>
        <fullName evidence="3">Uncharacterized protein</fullName>
    </submittedName>
</protein>
<keyword evidence="1" id="KW-0472">Membrane</keyword>
<accession>A0A914YMK3</accession>